<dbReference type="eggNOG" id="ENOG502T920">
    <property type="taxonomic scope" value="Eukaryota"/>
</dbReference>
<dbReference type="SMART" id="SM00675">
    <property type="entry name" value="DM11"/>
    <property type="match status" value="1"/>
</dbReference>
<reference evidence="1 2" key="1">
    <citation type="journal article" date="2007" name="Nature">
        <title>Evolution of genes and genomes on the Drosophila phylogeny.</title>
        <authorList>
            <consortium name="Drosophila 12 Genomes Consortium"/>
            <person name="Clark A.G."/>
            <person name="Eisen M.B."/>
            <person name="Smith D.R."/>
            <person name="Bergman C.M."/>
            <person name="Oliver B."/>
            <person name="Markow T.A."/>
            <person name="Kaufman T.C."/>
            <person name="Kellis M."/>
            <person name="Gelbart W."/>
            <person name="Iyer V.N."/>
            <person name="Pollard D.A."/>
            <person name="Sackton T.B."/>
            <person name="Larracuente A.M."/>
            <person name="Singh N.D."/>
            <person name="Abad J.P."/>
            <person name="Abt D.N."/>
            <person name="Adryan B."/>
            <person name="Aguade M."/>
            <person name="Akashi H."/>
            <person name="Anderson W.W."/>
            <person name="Aquadro C.F."/>
            <person name="Ardell D.H."/>
            <person name="Arguello R."/>
            <person name="Artieri C.G."/>
            <person name="Barbash D.A."/>
            <person name="Barker D."/>
            <person name="Barsanti P."/>
            <person name="Batterham P."/>
            <person name="Batzoglou S."/>
            <person name="Begun D."/>
            <person name="Bhutkar A."/>
            <person name="Blanco E."/>
            <person name="Bosak S.A."/>
            <person name="Bradley R.K."/>
            <person name="Brand A.D."/>
            <person name="Brent M.R."/>
            <person name="Brooks A.N."/>
            <person name="Brown R.H."/>
            <person name="Butlin R.K."/>
            <person name="Caggese C."/>
            <person name="Calvi B.R."/>
            <person name="Bernardo de Carvalho A."/>
            <person name="Caspi A."/>
            <person name="Castrezana S."/>
            <person name="Celniker S.E."/>
            <person name="Chang J.L."/>
            <person name="Chapple C."/>
            <person name="Chatterji S."/>
            <person name="Chinwalla A."/>
            <person name="Civetta A."/>
            <person name="Clifton S.W."/>
            <person name="Comeron J.M."/>
            <person name="Costello J.C."/>
            <person name="Coyne J.A."/>
            <person name="Daub J."/>
            <person name="David R.G."/>
            <person name="Delcher A.L."/>
            <person name="Delehaunty K."/>
            <person name="Do C.B."/>
            <person name="Ebling H."/>
            <person name="Edwards K."/>
            <person name="Eickbush T."/>
            <person name="Evans J.D."/>
            <person name="Filipski A."/>
            <person name="Findeiss S."/>
            <person name="Freyhult E."/>
            <person name="Fulton L."/>
            <person name="Fulton R."/>
            <person name="Garcia A.C."/>
            <person name="Gardiner A."/>
            <person name="Garfield D.A."/>
            <person name="Garvin B.E."/>
            <person name="Gibson G."/>
            <person name="Gilbert D."/>
            <person name="Gnerre S."/>
            <person name="Godfrey J."/>
            <person name="Good R."/>
            <person name="Gotea V."/>
            <person name="Gravely B."/>
            <person name="Greenberg A.J."/>
            <person name="Griffiths-Jones S."/>
            <person name="Gross S."/>
            <person name="Guigo R."/>
            <person name="Gustafson E.A."/>
            <person name="Haerty W."/>
            <person name="Hahn M.W."/>
            <person name="Halligan D.L."/>
            <person name="Halpern A.L."/>
            <person name="Halter G.M."/>
            <person name="Han M.V."/>
            <person name="Heger A."/>
            <person name="Hillier L."/>
            <person name="Hinrichs A.S."/>
            <person name="Holmes I."/>
            <person name="Hoskins R.A."/>
            <person name="Hubisz M.J."/>
            <person name="Hultmark D."/>
            <person name="Huntley M.A."/>
            <person name="Jaffe D.B."/>
            <person name="Jagadeeshan S."/>
            <person name="Jeck W.R."/>
            <person name="Johnson J."/>
            <person name="Jones C.D."/>
            <person name="Jordan W.C."/>
            <person name="Karpen G.H."/>
            <person name="Kataoka E."/>
            <person name="Keightley P.D."/>
            <person name="Kheradpour P."/>
            <person name="Kirkness E.F."/>
            <person name="Koerich L.B."/>
            <person name="Kristiansen K."/>
            <person name="Kudrna D."/>
            <person name="Kulathinal R.J."/>
            <person name="Kumar S."/>
            <person name="Kwok R."/>
            <person name="Lander E."/>
            <person name="Langley C.H."/>
            <person name="Lapoint R."/>
            <person name="Lazzaro B.P."/>
            <person name="Lee S.J."/>
            <person name="Levesque L."/>
            <person name="Li R."/>
            <person name="Lin C.F."/>
            <person name="Lin M.F."/>
            <person name="Lindblad-Toh K."/>
            <person name="Llopart A."/>
            <person name="Long M."/>
            <person name="Low L."/>
            <person name="Lozovsky E."/>
            <person name="Lu J."/>
            <person name="Luo M."/>
            <person name="Machado C.A."/>
            <person name="Makalowski W."/>
            <person name="Marzo M."/>
            <person name="Matsuda M."/>
            <person name="Matzkin L."/>
            <person name="McAllister B."/>
            <person name="McBride C.S."/>
            <person name="McKernan B."/>
            <person name="McKernan K."/>
            <person name="Mendez-Lago M."/>
            <person name="Minx P."/>
            <person name="Mollenhauer M.U."/>
            <person name="Montooth K."/>
            <person name="Mount S.M."/>
            <person name="Mu X."/>
            <person name="Myers E."/>
            <person name="Negre B."/>
            <person name="Newfeld S."/>
            <person name="Nielsen R."/>
            <person name="Noor M.A."/>
            <person name="O'Grady P."/>
            <person name="Pachter L."/>
            <person name="Papaceit M."/>
            <person name="Parisi M.J."/>
            <person name="Parisi M."/>
            <person name="Parts L."/>
            <person name="Pedersen J.S."/>
            <person name="Pesole G."/>
            <person name="Phillippy A.M."/>
            <person name="Ponting C.P."/>
            <person name="Pop M."/>
            <person name="Porcelli D."/>
            <person name="Powell J.R."/>
            <person name="Prohaska S."/>
            <person name="Pruitt K."/>
            <person name="Puig M."/>
            <person name="Quesneville H."/>
            <person name="Ram K.R."/>
            <person name="Rand D."/>
            <person name="Rasmussen M.D."/>
            <person name="Reed L.K."/>
            <person name="Reenan R."/>
            <person name="Reily A."/>
            <person name="Remington K.A."/>
            <person name="Rieger T.T."/>
            <person name="Ritchie M.G."/>
            <person name="Robin C."/>
            <person name="Rogers Y.H."/>
            <person name="Rohde C."/>
            <person name="Rozas J."/>
            <person name="Rubenfield M.J."/>
            <person name="Ruiz A."/>
            <person name="Russo S."/>
            <person name="Salzberg S.L."/>
            <person name="Sanchez-Gracia A."/>
            <person name="Saranga D.J."/>
            <person name="Sato H."/>
            <person name="Schaeffer S.W."/>
            <person name="Schatz M.C."/>
            <person name="Schlenke T."/>
            <person name="Schwartz R."/>
            <person name="Segarra C."/>
            <person name="Singh R.S."/>
            <person name="Sirot L."/>
            <person name="Sirota M."/>
            <person name="Sisneros N.B."/>
            <person name="Smith C.D."/>
            <person name="Smith T.F."/>
            <person name="Spieth J."/>
            <person name="Stage D.E."/>
            <person name="Stark A."/>
            <person name="Stephan W."/>
            <person name="Strausberg R.L."/>
            <person name="Strempel S."/>
            <person name="Sturgill D."/>
            <person name="Sutton G."/>
            <person name="Sutton G.G."/>
            <person name="Tao W."/>
            <person name="Teichmann S."/>
            <person name="Tobari Y.N."/>
            <person name="Tomimura Y."/>
            <person name="Tsolas J.M."/>
            <person name="Valente V.L."/>
            <person name="Venter E."/>
            <person name="Venter J.C."/>
            <person name="Vicario S."/>
            <person name="Vieira F.G."/>
            <person name="Vilella A.J."/>
            <person name="Villasante A."/>
            <person name="Walenz B."/>
            <person name="Wang J."/>
            <person name="Wasserman M."/>
            <person name="Watts T."/>
            <person name="Wilson D."/>
            <person name="Wilson R.K."/>
            <person name="Wing R.A."/>
            <person name="Wolfner M.F."/>
            <person name="Wong A."/>
            <person name="Wong G.K."/>
            <person name="Wu C.I."/>
            <person name="Wu G."/>
            <person name="Yamamoto D."/>
            <person name="Yang H.P."/>
            <person name="Yang S.P."/>
            <person name="Yorke J.A."/>
            <person name="Yoshida K."/>
            <person name="Zdobnov E."/>
            <person name="Zhang P."/>
            <person name="Zhang Y."/>
            <person name="Zimin A.V."/>
            <person name="Baldwin J."/>
            <person name="Abdouelleil A."/>
            <person name="Abdulkadir J."/>
            <person name="Abebe A."/>
            <person name="Abera B."/>
            <person name="Abreu J."/>
            <person name="Acer S.C."/>
            <person name="Aftuck L."/>
            <person name="Alexander A."/>
            <person name="An P."/>
            <person name="Anderson E."/>
            <person name="Anderson S."/>
            <person name="Arachi H."/>
            <person name="Azer M."/>
            <person name="Bachantsang P."/>
            <person name="Barry A."/>
            <person name="Bayul T."/>
            <person name="Berlin A."/>
            <person name="Bessette D."/>
            <person name="Bloom T."/>
            <person name="Blye J."/>
            <person name="Boguslavskiy L."/>
            <person name="Bonnet C."/>
            <person name="Boukhgalter B."/>
            <person name="Bourzgui I."/>
            <person name="Brown A."/>
            <person name="Cahill P."/>
            <person name="Channer S."/>
            <person name="Cheshatsang Y."/>
            <person name="Chuda L."/>
            <person name="Citroen M."/>
            <person name="Collymore A."/>
            <person name="Cooke P."/>
            <person name="Costello M."/>
            <person name="D'Aco K."/>
            <person name="Daza R."/>
            <person name="De Haan G."/>
            <person name="DeGray S."/>
            <person name="DeMaso C."/>
            <person name="Dhargay N."/>
            <person name="Dooley K."/>
            <person name="Dooley E."/>
            <person name="Doricent M."/>
            <person name="Dorje P."/>
            <person name="Dorjee K."/>
            <person name="Dupes A."/>
            <person name="Elong R."/>
            <person name="Falk J."/>
            <person name="Farina A."/>
            <person name="Faro S."/>
            <person name="Ferguson D."/>
            <person name="Fisher S."/>
            <person name="Foley C.D."/>
            <person name="Franke A."/>
            <person name="Friedrich D."/>
            <person name="Gadbois L."/>
            <person name="Gearin G."/>
            <person name="Gearin C.R."/>
            <person name="Giannoukos G."/>
            <person name="Goode T."/>
            <person name="Graham J."/>
            <person name="Grandbois E."/>
            <person name="Grewal S."/>
            <person name="Gyaltsen K."/>
            <person name="Hafez N."/>
            <person name="Hagos B."/>
            <person name="Hall J."/>
            <person name="Henson C."/>
            <person name="Hollinger A."/>
            <person name="Honan T."/>
            <person name="Huard M.D."/>
            <person name="Hughes L."/>
            <person name="Hurhula B."/>
            <person name="Husby M.E."/>
            <person name="Kamat A."/>
            <person name="Kanga B."/>
            <person name="Kashin S."/>
            <person name="Khazanovich D."/>
            <person name="Kisner P."/>
            <person name="Lance K."/>
            <person name="Lara M."/>
            <person name="Lee W."/>
            <person name="Lennon N."/>
            <person name="Letendre F."/>
            <person name="LeVine R."/>
            <person name="Lipovsky A."/>
            <person name="Liu X."/>
            <person name="Liu J."/>
            <person name="Liu S."/>
            <person name="Lokyitsang T."/>
            <person name="Lokyitsang Y."/>
            <person name="Lubonja R."/>
            <person name="Lui A."/>
            <person name="MacDonald P."/>
            <person name="Magnisalis V."/>
            <person name="Maru K."/>
            <person name="Matthews C."/>
            <person name="McCusker W."/>
            <person name="McDonough S."/>
            <person name="Mehta T."/>
            <person name="Meldrim J."/>
            <person name="Meneus L."/>
            <person name="Mihai O."/>
            <person name="Mihalev A."/>
            <person name="Mihova T."/>
            <person name="Mittelman R."/>
            <person name="Mlenga V."/>
            <person name="Montmayeur A."/>
            <person name="Mulrain L."/>
            <person name="Navidi A."/>
            <person name="Naylor J."/>
            <person name="Negash T."/>
            <person name="Nguyen T."/>
            <person name="Nguyen N."/>
            <person name="Nicol R."/>
            <person name="Norbu C."/>
            <person name="Norbu N."/>
            <person name="Novod N."/>
            <person name="O'Neill B."/>
            <person name="Osman S."/>
            <person name="Markiewicz E."/>
            <person name="Oyono O.L."/>
            <person name="Patti C."/>
            <person name="Phunkhang P."/>
            <person name="Pierre F."/>
            <person name="Priest M."/>
            <person name="Raghuraman S."/>
            <person name="Rege F."/>
            <person name="Reyes R."/>
            <person name="Rise C."/>
            <person name="Rogov P."/>
            <person name="Ross K."/>
            <person name="Ryan E."/>
            <person name="Settipalli S."/>
            <person name="Shea T."/>
            <person name="Sherpa N."/>
            <person name="Shi L."/>
            <person name="Shih D."/>
            <person name="Sparrow T."/>
            <person name="Spaulding J."/>
            <person name="Stalker J."/>
            <person name="Stange-Thomann N."/>
            <person name="Stavropoulos S."/>
            <person name="Stone C."/>
            <person name="Strader C."/>
            <person name="Tesfaye S."/>
            <person name="Thomson T."/>
            <person name="Thoulutsang Y."/>
            <person name="Thoulutsang D."/>
            <person name="Topham K."/>
            <person name="Topping I."/>
            <person name="Tsamla T."/>
            <person name="Vassiliev H."/>
            <person name="Vo A."/>
            <person name="Wangchuk T."/>
            <person name="Wangdi T."/>
            <person name="Weiand M."/>
            <person name="Wilkinson J."/>
            <person name="Wilson A."/>
            <person name="Yadav S."/>
            <person name="Young G."/>
            <person name="Yu Q."/>
            <person name="Zembek L."/>
            <person name="Zhong D."/>
            <person name="Zimmer A."/>
            <person name="Zwirko Z."/>
            <person name="Jaffe D.B."/>
            <person name="Alvarez P."/>
            <person name="Brockman W."/>
            <person name="Butler J."/>
            <person name="Chin C."/>
            <person name="Gnerre S."/>
            <person name="Grabherr M."/>
            <person name="Kleber M."/>
            <person name="Mauceli E."/>
            <person name="MacCallum I."/>
        </authorList>
    </citation>
    <scope>NUCLEOTIDE SEQUENCE [LARGE SCALE GENOMIC DNA]</scope>
    <source>
        <strain evidence="2">Tucson 15081-1352.22</strain>
    </source>
</reference>
<proteinExistence type="predicted"/>
<evidence type="ECO:0000313" key="1">
    <source>
        <dbReference type="EMBL" id="EDW12561.2"/>
    </source>
</evidence>
<sequence>MLFRSTFLYSELFLISFIRISNTLKYLFVPENDEFFDNCSNQPSNVLNIHGLFDMSHFIIRRQDDIIYMSGNSTYNWNIQPLDRVEVSFQLFKFDRIAWLQTPFGMTIRDMCPVLFDEPQYWYKYWTKYITNKDDFKGKCPDQGKNLFYEPFSLNLFIELTGLPLNGRYKVVMTAKAFSPNNEERETSICVEVEGQFERLN</sequence>
<protein>
    <recommendedName>
        <fullName evidence="3">MD-2-related lipid-recognition domain-containing protein</fullName>
    </recommendedName>
</protein>
<gene>
    <name evidence="1" type="primary">Dmoj\GI17737</name>
    <name evidence="1" type="ORF">Dmoj_GI17737</name>
</gene>
<dbReference type="Proteomes" id="UP000009192">
    <property type="component" value="Unassembled WGS sequence"/>
</dbReference>
<dbReference type="InterPro" id="IPR006601">
    <property type="entry name" value="Uncharacterised_DM11_DROME"/>
</dbReference>
<evidence type="ECO:0000313" key="2">
    <source>
        <dbReference type="Proteomes" id="UP000009192"/>
    </source>
</evidence>
<dbReference type="OrthoDB" id="7975395at2759"/>
<keyword evidence="2" id="KW-1185">Reference proteome</keyword>
<dbReference type="HOGENOM" id="CLU_094350_0_0_1"/>
<name>B4KJV8_DROMO</name>
<dbReference type="AlphaFoldDB" id="B4KJV8"/>
<dbReference type="InParanoid" id="B4KJV8"/>
<dbReference type="KEGG" id="dmo:Dmoj_GI17737"/>
<dbReference type="EMBL" id="CH933807">
    <property type="protein sequence ID" value="EDW12561.2"/>
    <property type="molecule type" value="Genomic_DNA"/>
</dbReference>
<accession>B4KJV8</accession>
<evidence type="ECO:0008006" key="3">
    <source>
        <dbReference type="Google" id="ProtNLM"/>
    </source>
</evidence>
<organism evidence="1 2">
    <name type="scientific">Drosophila mojavensis</name>
    <name type="common">Fruit fly</name>
    <dbReference type="NCBI Taxonomy" id="7230"/>
    <lineage>
        <taxon>Eukaryota</taxon>
        <taxon>Metazoa</taxon>
        <taxon>Ecdysozoa</taxon>
        <taxon>Arthropoda</taxon>
        <taxon>Hexapoda</taxon>
        <taxon>Insecta</taxon>
        <taxon>Pterygota</taxon>
        <taxon>Neoptera</taxon>
        <taxon>Endopterygota</taxon>
        <taxon>Diptera</taxon>
        <taxon>Brachycera</taxon>
        <taxon>Muscomorpha</taxon>
        <taxon>Ephydroidea</taxon>
        <taxon>Drosophilidae</taxon>
        <taxon>Drosophila</taxon>
    </lineage>
</organism>
<dbReference type="FunCoup" id="B4KJV8">
    <property type="interactions" value="71"/>
</dbReference>